<keyword evidence="3" id="KW-1185">Reference proteome</keyword>
<evidence type="ECO:0000259" key="1">
    <source>
        <dbReference type="Pfam" id="PF14133"/>
    </source>
</evidence>
<protein>
    <submittedName>
        <fullName evidence="2">DUF4300 family protein</fullName>
    </submittedName>
</protein>
<dbReference type="EMBL" id="BAAACP010000018">
    <property type="protein sequence ID" value="GAA0865786.1"/>
    <property type="molecule type" value="Genomic_DNA"/>
</dbReference>
<gene>
    <name evidence="2" type="ORF">GCM10008917_24640</name>
</gene>
<evidence type="ECO:0000313" key="3">
    <source>
        <dbReference type="Proteomes" id="UP001400965"/>
    </source>
</evidence>
<dbReference type="Proteomes" id="UP001400965">
    <property type="component" value="Unassembled WGS sequence"/>
</dbReference>
<comment type="caution">
    <text evidence="2">The sequence shown here is derived from an EMBL/GenBank/DDBJ whole genome shotgun (WGS) entry which is preliminary data.</text>
</comment>
<proteinExistence type="predicted"/>
<dbReference type="InterPro" id="IPR025389">
    <property type="entry name" value="DUF4300"/>
</dbReference>
<feature type="domain" description="DUF4300" evidence="1">
    <location>
        <begin position="36"/>
        <end position="291"/>
    </location>
</feature>
<reference evidence="3" key="1">
    <citation type="journal article" date="2019" name="Int. J. Syst. Evol. Microbiol.">
        <title>The Global Catalogue of Microorganisms (GCM) 10K type strain sequencing project: providing services to taxonomists for standard genome sequencing and annotation.</title>
        <authorList>
            <consortium name="The Broad Institute Genomics Platform"/>
            <consortium name="The Broad Institute Genome Sequencing Center for Infectious Disease"/>
            <person name="Wu L."/>
            <person name="Ma J."/>
        </authorList>
    </citation>
    <scope>NUCLEOTIDE SEQUENCE [LARGE SCALE GENOMIC DNA]</scope>
    <source>
        <strain evidence="3">JCM 6486</strain>
    </source>
</reference>
<sequence length="296" mass="35212">MMKKKYTFLCGVIIFFSICVTVKYLNSPAYQTCFDFNYLNNDKVVNYTKTLLLNNKIPKEDINLWLECVEKYNSKNKHFRKNTSDGWTPIRLSKYNKIDFTENLNGWSDEEEHFLDLNCRISTFILIKDMVSSKCFTKKCDSDTEKEIRKIRDIFDKKFTDKDYTTYRSLFTPINLNIDKSKDINIYDETLKNLKKHWEKENLIFKNNSSSSLIQAVFIEPNNKCITATIGHVGLLIKNSDIIYFIEKKNPFFPYQISRFKNYNDLNNYILTPFKEFKNCKLMVLQNDNVIFKHDV</sequence>
<name>A0ABP3XMN8_9FIRM</name>
<accession>A0ABP3XMN8</accession>
<dbReference type="Pfam" id="PF14133">
    <property type="entry name" value="DUF4300"/>
    <property type="match status" value="1"/>
</dbReference>
<evidence type="ECO:0000313" key="2">
    <source>
        <dbReference type="EMBL" id="GAA0865786.1"/>
    </source>
</evidence>
<organism evidence="2 3">
    <name type="scientific">Paraclostridium tenue</name>
    <dbReference type="NCBI Taxonomy" id="1737"/>
    <lineage>
        <taxon>Bacteria</taxon>
        <taxon>Bacillati</taxon>
        <taxon>Bacillota</taxon>
        <taxon>Clostridia</taxon>
        <taxon>Peptostreptococcales</taxon>
        <taxon>Peptostreptococcaceae</taxon>
        <taxon>Paraclostridium</taxon>
    </lineage>
</organism>